<reference evidence="2 3" key="1">
    <citation type="submission" date="2017-07" db="EMBL/GenBank/DDBJ databases">
        <authorList>
            <person name="Talla V."/>
            <person name="Backstrom N."/>
        </authorList>
    </citation>
    <scope>NUCLEOTIDE SEQUENCE [LARGE SCALE GENOMIC DNA]</scope>
</reference>
<keyword evidence="1" id="KW-0472">Membrane</keyword>
<accession>A0A5E4QSR7</accession>
<dbReference type="AlphaFoldDB" id="A0A5E4QSR7"/>
<keyword evidence="1" id="KW-1133">Transmembrane helix</keyword>
<proteinExistence type="predicted"/>
<evidence type="ECO:0000313" key="3">
    <source>
        <dbReference type="Proteomes" id="UP000324832"/>
    </source>
</evidence>
<evidence type="ECO:0000256" key="1">
    <source>
        <dbReference type="SAM" id="Phobius"/>
    </source>
</evidence>
<organism evidence="2 3">
    <name type="scientific">Leptidea sinapis</name>
    <dbReference type="NCBI Taxonomy" id="189913"/>
    <lineage>
        <taxon>Eukaryota</taxon>
        <taxon>Metazoa</taxon>
        <taxon>Ecdysozoa</taxon>
        <taxon>Arthropoda</taxon>
        <taxon>Hexapoda</taxon>
        <taxon>Insecta</taxon>
        <taxon>Pterygota</taxon>
        <taxon>Neoptera</taxon>
        <taxon>Endopterygota</taxon>
        <taxon>Lepidoptera</taxon>
        <taxon>Glossata</taxon>
        <taxon>Ditrysia</taxon>
        <taxon>Papilionoidea</taxon>
        <taxon>Pieridae</taxon>
        <taxon>Dismorphiinae</taxon>
        <taxon>Leptidea</taxon>
    </lineage>
</organism>
<keyword evidence="1" id="KW-0812">Transmembrane</keyword>
<dbReference type="EMBL" id="FZQP02004545">
    <property type="protein sequence ID" value="VVD00219.1"/>
    <property type="molecule type" value="Genomic_DNA"/>
</dbReference>
<dbReference type="Proteomes" id="UP000324832">
    <property type="component" value="Unassembled WGS sequence"/>
</dbReference>
<feature type="transmembrane region" description="Helical" evidence="1">
    <location>
        <begin position="52"/>
        <end position="70"/>
    </location>
</feature>
<sequence length="74" mass="8405">MVVVVDEVDNVPQLHHFLFALFGPLGKDCTIPRPHELLVKTFPLNACPAKQFSVYIYFFCALLCEFFLVTDNGD</sequence>
<evidence type="ECO:0000313" key="2">
    <source>
        <dbReference type="EMBL" id="VVD00219.1"/>
    </source>
</evidence>
<protein>
    <submittedName>
        <fullName evidence="2">Uncharacterized protein</fullName>
    </submittedName>
</protein>
<name>A0A5E4QSR7_9NEOP</name>
<gene>
    <name evidence="2" type="ORF">LSINAPIS_LOCUS10907</name>
</gene>
<keyword evidence="3" id="KW-1185">Reference proteome</keyword>